<dbReference type="InterPro" id="IPR008995">
    <property type="entry name" value="Mo/tungstate-bd_C_term_dom"/>
</dbReference>
<keyword evidence="3 5" id="KW-0067">ATP-binding</keyword>
<evidence type="ECO:0000313" key="6">
    <source>
        <dbReference type="Proteomes" id="UP001521209"/>
    </source>
</evidence>
<dbReference type="Proteomes" id="UP001521209">
    <property type="component" value="Unassembled WGS sequence"/>
</dbReference>
<dbReference type="Gene3D" id="3.40.50.300">
    <property type="entry name" value="P-loop containing nucleotide triphosphate hydrolases"/>
    <property type="match status" value="1"/>
</dbReference>
<dbReference type="InterPro" id="IPR005116">
    <property type="entry name" value="Transp-assoc_OB_typ1"/>
</dbReference>
<sequence length="380" mass="41018">MTQATTAVEGVSLRLGGFSLRDIDLTVAPGQILVILGPNGAGKSVTLETIAGFHRPKAGRIVIGGRDVTDLPPERRRVGLLFQNFGLFPHLTVAANIVLGLRAGRKPAMRPHDPALAPLLARFHIDHLADRLPEDLSPGEKQRTALARALAMQPDLFMFDEPFSALDAQSRETLREELRAFLRETRIPAIFVTHDQADAAMLADRLAIMNHGAIVQEGPAADLFKAPANVFVADFVGIDNRLPGRVIGRAGDRWRIDVGGRLLLARDDRFAGETDANVFVCIRGEDVVLRGAGITECGNAATNRLTMRVVGVSGLGAFRKVALDGDFSLVAYLTRRDTEKLGLAPGNDTIVEIDPEAIHLLTDSGGNTIQWSRPDASTRA</sequence>
<dbReference type="InterPro" id="IPR003593">
    <property type="entry name" value="AAA+_ATPase"/>
</dbReference>
<dbReference type="GO" id="GO:0005524">
    <property type="term" value="F:ATP binding"/>
    <property type="evidence" value="ECO:0007669"/>
    <property type="project" value="UniProtKB-KW"/>
</dbReference>
<gene>
    <name evidence="5" type="ORF">L2A60_09905</name>
</gene>
<evidence type="ECO:0000256" key="2">
    <source>
        <dbReference type="ARBA" id="ARBA00022741"/>
    </source>
</evidence>
<protein>
    <submittedName>
        <fullName evidence="5">ABC transporter ATP-binding protein</fullName>
    </submittedName>
</protein>
<keyword evidence="6" id="KW-1185">Reference proteome</keyword>
<keyword evidence="2" id="KW-0547">Nucleotide-binding</keyword>
<dbReference type="Pfam" id="PF00005">
    <property type="entry name" value="ABC_tran"/>
    <property type="match status" value="1"/>
</dbReference>
<reference evidence="5 6" key="1">
    <citation type="submission" date="2022-01" db="EMBL/GenBank/DDBJ databases">
        <authorList>
            <person name="Won M."/>
            <person name="Kim S.-J."/>
            <person name="Kwon S.-W."/>
        </authorList>
    </citation>
    <scope>NUCLEOTIDE SEQUENCE [LARGE SCALE GENOMIC DNA]</scope>
    <source>
        <strain evidence="5 6">KCTC 23505</strain>
    </source>
</reference>
<dbReference type="InterPro" id="IPR003439">
    <property type="entry name" value="ABC_transporter-like_ATP-bd"/>
</dbReference>
<feature type="domain" description="ABC transporter" evidence="4">
    <location>
        <begin position="2"/>
        <end position="236"/>
    </location>
</feature>
<evidence type="ECO:0000256" key="1">
    <source>
        <dbReference type="ARBA" id="ARBA00022448"/>
    </source>
</evidence>
<dbReference type="Pfam" id="PF03459">
    <property type="entry name" value="TOBE"/>
    <property type="match status" value="1"/>
</dbReference>
<organism evidence="5 6">
    <name type="scientific">Acidiphilium iwatense</name>
    <dbReference type="NCBI Taxonomy" id="768198"/>
    <lineage>
        <taxon>Bacteria</taxon>
        <taxon>Pseudomonadati</taxon>
        <taxon>Pseudomonadota</taxon>
        <taxon>Alphaproteobacteria</taxon>
        <taxon>Acetobacterales</taxon>
        <taxon>Acidocellaceae</taxon>
        <taxon>Acidiphilium</taxon>
    </lineage>
</organism>
<proteinExistence type="predicted"/>
<dbReference type="Gene3D" id="2.40.50.100">
    <property type="match status" value="1"/>
</dbReference>
<dbReference type="PROSITE" id="PS50893">
    <property type="entry name" value="ABC_TRANSPORTER_2"/>
    <property type="match status" value="1"/>
</dbReference>
<comment type="caution">
    <text evidence="5">The sequence shown here is derived from an EMBL/GenBank/DDBJ whole genome shotgun (WGS) entry which is preliminary data.</text>
</comment>
<keyword evidence="1" id="KW-0813">Transport</keyword>
<name>A0ABS9DZY5_9PROT</name>
<dbReference type="SUPFAM" id="SSF50331">
    <property type="entry name" value="MOP-like"/>
    <property type="match status" value="1"/>
</dbReference>
<dbReference type="EMBL" id="JAKGBZ010000016">
    <property type="protein sequence ID" value="MCF3946992.1"/>
    <property type="molecule type" value="Genomic_DNA"/>
</dbReference>
<dbReference type="InterPro" id="IPR027417">
    <property type="entry name" value="P-loop_NTPase"/>
</dbReference>
<accession>A0ABS9DZY5</accession>
<dbReference type="PANTHER" id="PTHR42781">
    <property type="entry name" value="SPERMIDINE/PUTRESCINE IMPORT ATP-BINDING PROTEIN POTA"/>
    <property type="match status" value="1"/>
</dbReference>
<dbReference type="InterPro" id="IPR050093">
    <property type="entry name" value="ABC_SmlMolc_Importer"/>
</dbReference>
<dbReference type="PANTHER" id="PTHR42781:SF4">
    <property type="entry name" value="SPERMIDINE_PUTRESCINE IMPORT ATP-BINDING PROTEIN POTA"/>
    <property type="match status" value="1"/>
</dbReference>
<dbReference type="SUPFAM" id="SSF52540">
    <property type="entry name" value="P-loop containing nucleoside triphosphate hydrolases"/>
    <property type="match status" value="1"/>
</dbReference>
<evidence type="ECO:0000259" key="4">
    <source>
        <dbReference type="PROSITE" id="PS50893"/>
    </source>
</evidence>
<dbReference type="SMART" id="SM00382">
    <property type="entry name" value="AAA"/>
    <property type="match status" value="1"/>
</dbReference>
<evidence type="ECO:0000313" key="5">
    <source>
        <dbReference type="EMBL" id="MCF3946992.1"/>
    </source>
</evidence>
<dbReference type="RefSeq" id="WP_235704226.1">
    <property type="nucleotide sequence ID" value="NZ_JAKGBZ010000016.1"/>
</dbReference>
<evidence type="ECO:0000256" key="3">
    <source>
        <dbReference type="ARBA" id="ARBA00022840"/>
    </source>
</evidence>